<organism evidence="1 2">
    <name type="scientific">Pseudohalioglobus sediminis</name>
    <dbReference type="NCBI Taxonomy" id="2606449"/>
    <lineage>
        <taxon>Bacteria</taxon>
        <taxon>Pseudomonadati</taxon>
        <taxon>Pseudomonadota</taxon>
        <taxon>Gammaproteobacteria</taxon>
        <taxon>Cellvibrionales</taxon>
        <taxon>Halieaceae</taxon>
        <taxon>Pseudohalioglobus</taxon>
    </lineage>
</organism>
<keyword evidence="2" id="KW-1185">Reference proteome</keyword>
<evidence type="ECO:0000313" key="2">
    <source>
        <dbReference type="Proteomes" id="UP000323708"/>
    </source>
</evidence>
<dbReference type="RefSeq" id="WP_149609570.1">
    <property type="nucleotide sequence ID" value="NZ_VTUX01000001.1"/>
</dbReference>
<name>A0A5B0X6Y0_9GAMM</name>
<gene>
    <name evidence="1" type="ORF">F0M18_01280</name>
</gene>
<dbReference type="AlphaFoldDB" id="A0A5B0X6Y0"/>
<comment type="caution">
    <text evidence="1">The sequence shown here is derived from an EMBL/GenBank/DDBJ whole genome shotgun (WGS) entry which is preliminary data.</text>
</comment>
<dbReference type="Proteomes" id="UP000323708">
    <property type="component" value="Unassembled WGS sequence"/>
</dbReference>
<evidence type="ECO:0000313" key="1">
    <source>
        <dbReference type="EMBL" id="KAA1194101.1"/>
    </source>
</evidence>
<proteinExistence type="predicted"/>
<sequence>MADVIPFRKPGLKEKHRGKTLCRHGHHKWVVDKAKQFDVKQGRLVTVYRCSRCDKTRVKAH</sequence>
<reference evidence="1 2" key="1">
    <citation type="submission" date="2019-09" db="EMBL/GenBank/DDBJ databases">
        <authorList>
            <person name="Chen X.-Y."/>
        </authorList>
    </citation>
    <scope>NUCLEOTIDE SEQUENCE [LARGE SCALE GENOMIC DNA]</scope>
    <source>
        <strain evidence="1 2">NY5</strain>
    </source>
</reference>
<dbReference type="EMBL" id="VTUX01000001">
    <property type="protein sequence ID" value="KAA1194101.1"/>
    <property type="molecule type" value="Genomic_DNA"/>
</dbReference>
<accession>A0A5B0X6Y0</accession>
<protein>
    <submittedName>
        <fullName evidence="1">Uncharacterized protein</fullName>
    </submittedName>
</protein>